<comment type="subcellular location">
    <subcellularLocation>
        <location evidence="1">Membrane</location>
        <topology evidence="1">Single-pass type II membrane protein</topology>
    </subcellularLocation>
</comment>
<evidence type="ECO:0000313" key="7">
    <source>
        <dbReference type="EMBL" id="TPP59534.1"/>
    </source>
</evidence>
<keyword evidence="8" id="KW-1185">Reference proteome</keyword>
<dbReference type="EMBL" id="SUNJ01010573">
    <property type="protein sequence ID" value="TPP59534.1"/>
    <property type="molecule type" value="Genomic_DNA"/>
</dbReference>
<dbReference type="PANTHER" id="PTHR23033">
    <property type="entry name" value="BETA1,3-GALACTOSYLTRANSFERASE"/>
    <property type="match status" value="1"/>
</dbReference>
<gene>
    <name evidence="7" type="ORF">FGIG_06816</name>
</gene>
<accession>A0A504YEH3</accession>
<keyword evidence="3" id="KW-0812">Transmembrane</keyword>
<evidence type="ECO:0000256" key="2">
    <source>
        <dbReference type="ARBA" id="ARBA00006462"/>
    </source>
</evidence>
<evidence type="ECO:0008006" key="9">
    <source>
        <dbReference type="Google" id="ProtNLM"/>
    </source>
</evidence>
<evidence type="ECO:0000256" key="6">
    <source>
        <dbReference type="ARBA" id="ARBA00023136"/>
    </source>
</evidence>
<keyword evidence="5" id="KW-1133">Transmembrane helix</keyword>
<evidence type="ECO:0000256" key="1">
    <source>
        <dbReference type="ARBA" id="ARBA00004606"/>
    </source>
</evidence>
<dbReference type="Gene3D" id="3.90.550.50">
    <property type="match status" value="1"/>
</dbReference>
<name>A0A504YEH3_FASGI</name>
<comment type="similarity">
    <text evidence="2">Belongs to the glycosyltransferase 31 family. Beta3-Gal-T subfamily.</text>
</comment>
<sequence length="219" mass="25439">MYASKNAKIQSYQKIAFNADYNQTKPDAYRNLWAKMMDAYKALYREADQYDYVFKADDDTYAIYENLEALVGKFSPEDLIQTGRLMRDRKSPQFFSGGSGYVLSRASLKAFVSRGILTHDRPLQCNSRNGPEDTRLADCARAIGVAQLNCLEHNRTELFFNREPEYLVSGRRLHFDRLNKGQLDWVSQVETEKQIRIFKTPLPHFSLRFLLVRVDTRGI</sequence>
<protein>
    <recommendedName>
        <fullName evidence="9">N-acetylgalactosaminide beta-1,3-galactosyltransferase</fullName>
    </recommendedName>
</protein>
<dbReference type="AlphaFoldDB" id="A0A504YEH3"/>
<keyword evidence="4" id="KW-0735">Signal-anchor</keyword>
<dbReference type="OrthoDB" id="414175at2759"/>
<evidence type="ECO:0000313" key="8">
    <source>
        <dbReference type="Proteomes" id="UP000316759"/>
    </source>
</evidence>
<evidence type="ECO:0000256" key="4">
    <source>
        <dbReference type="ARBA" id="ARBA00022968"/>
    </source>
</evidence>
<dbReference type="InterPro" id="IPR026050">
    <property type="entry name" value="C1GALT1/C1GALT1_chp1"/>
</dbReference>
<evidence type="ECO:0000256" key="5">
    <source>
        <dbReference type="ARBA" id="ARBA00022989"/>
    </source>
</evidence>
<keyword evidence="6" id="KW-0472">Membrane</keyword>
<proteinExistence type="inferred from homology"/>
<dbReference type="STRING" id="46835.A0A504YEH3"/>
<evidence type="ECO:0000256" key="3">
    <source>
        <dbReference type="ARBA" id="ARBA00022692"/>
    </source>
</evidence>
<organism evidence="7 8">
    <name type="scientific">Fasciola gigantica</name>
    <name type="common">Giant liver fluke</name>
    <dbReference type="NCBI Taxonomy" id="46835"/>
    <lineage>
        <taxon>Eukaryota</taxon>
        <taxon>Metazoa</taxon>
        <taxon>Spiralia</taxon>
        <taxon>Lophotrochozoa</taxon>
        <taxon>Platyhelminthes</taxon>
        <taxon>Trematoda</taxon>
        <taxon>Digenea</taxon>
        <taxon>Plagiorchiida</taxon>
        <taxon>Echinostomata</taxon>
        <taxon>Echinostomatoidea</taxon>
        <taxon>Fasciolidae</taxon>
        <taxon>Fasciola</taxon>
    </lineage>
</organism>
<dbReference type="Proteomes" id="UP000316759">
    <property type="component" value="Unassembled WGS sequence"/>
</dbReference>
<comment type="caution">
    <text evidence="7">The sequence shown here is derived from an EMBL/GenBank/DDBJ whole genome shotgun (WGS) entry which is preliminary data.</text>
</comment>
<reference evidence="7 8" key="1">
    <citation type="submission" date="2019-04" db="EMBL/GenBank/DDBJ databases">
        <title>Annotation for the trematode Fasciola gigantica.</title>
        <authorList>
            <person name="Choi Y.-J."/>
        </authorList>
    </citation>
    <scope>NUCLEOTIDE SEQUENCE [LARGE SCALE GENOMIC DNA]</scope>
    <source>
        <strain evidence="7">Uganda_cow_1</strain>
    </source>
</reference>
<dbReference type="GO" id="GO:0016020">
    <property type="term" value="C:membrane"/>
    <property type="evidence" value="ECO:0007669"/>
    <property type="project" value="UniProtKB-SubCell"/>
</dbReference>